<evidence type="ECO:0000313" key="6">
    <source>
        <dbReference type="EMBL" id="EFP04818.1"/>
    </source>
</evidence>
<dbReference type="HOGENOM" id="CLU_030298_0_0_1"/>
<dbReference type="STRING" id="31234.E3MLX3"/>
<dbReference type="GO" id="GO:0036228">
    <property type="term" value="P:protein localization to nuclear inner membrane"/>
    <property type="evidence" value="ECO:0007669"/>
    <property type="project" value="TreeGrafter"/>
</dbReference>
<evidence type="ECO:0000313" key="7">
    <source>
        <dbReference type="Proteomes" id="UP000008281"/>
    </source>
</evidence>
<dbReference type="InterPro" id="IPR025712">
    <property type="entry name" value="Nup54_alpha-helical_dom"/>
</dbReference>
<dbReference type="Pfam" id="PF13634">
    <property type="entry name" value="Nucleoporin_FG"/>
    <property type="match status" value="2"/>
</dbReference>
<feature type="region of interest" description="Disordered" evidence="4">
    <location>
        <begin position="1"/>
        <end position="20"/>
    </location>
</feature>
<evidence type="ECO:0000256" key="4">
    <source>
        <dbReference type="SAM" id="MobiDB-lite"/>
    </source>
</evidence>
<dbReference type="InterPro" id="IPR025574">
    <property type="entry name" value="Nucleoporin_FG_rpt"/>
</dbReference>
<dbReference type="PANTHER" id="PTHR13000">
    <property type="entry name" value="NUCLEOPORIN P54"/>
    <property type="match status" value="1"/>
</dbReference>
<keyword evidence="7" id="KW-1185">Reference proteome</keyword>
<keyword evidence="2" id="KW-0813">Transport</keyword>
<dbReference type="InParanoid" id="E3MLX3"/>
<evidence type="ECO:0000259" key="5">
    <source>
        <dbReference type="Pfam" id="PF13874"/>
    </source>
</evidence>
<evidence type="ECO:0000256" key="3">
    <source>
        <dbReference type="ARBA" id="ARBA00023242"/>
    </source>
</evidence>
<dbReference type="GO" id="GO:0000132">
    <property type="term" value="P:establishment of mitotic spindle orientation"/>
    <property type="evidence" value="ECO:0007669"/>
    <property type="project" value="EnsemblMetazoa"/>
</dbReference>
<accession>E3MLX3</accession>
<dbReference type="GO" id="GO:0009792">
    <property type="term" value="P:embryo development ending in birth or egg hatching"/>
    <property type="evidence" value="ECO:0007669"/>
    <property type="project" value="EnsemblMetazoa"/>
</dbReference>
<sequence>MSLFGSSTPQKPAFTFPTPSAPATSAGSLFGNTTPAKPLFGSTTQASSTPSLFGTTTTSTPSGGLFGKSGTTTTTTSSAGTLFGAAPTTTTTPSLFGSSTPGLFGTSGVNNGGLGGGGTSSGATTTSKPSVATKMDAFRSGNLGSKTLSQTTSFASPSTSTTSAPSMSLLTPSSGNLSISASRPPSSNFNPGGSTGFGSTGTTGGSLFGSNAAKPASTGLFGSSTAKPAPTGLFGSSSSGFGVLGTTQQQQPVIQQQQVVQISNRIHMFQSYHPFVRACGDPKILGNDNDGTIAKLNQVSASLGVGKAPYKDGNQIQTFSMEGNLFEKFKGIGYNKISERTDDEGFVTLVLRHPIENLNTEDRREKILEVVKTILASGPNVEVRYAPGTSLRPLPEGFTEICIIAKEGGFVASAIKLAQALNDAPKLAQLEAQLQVDKTRVLPKVGMSKAQRDRYLETVPDGYDEQIWKQAIRENPAPNKYLPVPVRGWEELRDRQRAQVGESKLYNEAIQSLSDRVEFTAVGSYSRSMMHLSLPLQNEHARAIVAMENIRNRHKTLSYRIIRVLLAQWIAARFSRQIDTDENIIEGRCDTLLAQLNRDYQIKFYVDKFYEVLETKPDKLQESMWTTFDMTLDDEHFARKTLTKFINLSCNLYEMAKDQRVTVEAMKNALEG</sequence>
<organism evidence="7">
    <name type="scientific">Caenorhabditis remanei</name>
    <name type="common">Caenorhabditis vulgaris</name>
    <dbReference type="NCBI Taxonomy" id="31234"/>
    <lineage>
        <taxon>Eukaryota</taxon>
        <taxon>Metazoa</taxon>
        <taxon>Ecdysozoa</taxon>
        <taxon>Nematoda</taxon>
        <taxon>Chromadorea</taxon>
        <taxon>Rhabditida</taxon>
        <taxon>Rhabditina</taxon>
        <taxon>Rhabditomorpha</taxon>
        <taxon>Rhabditoidea</taxon>
        <taxon>Rhabditidae</taxon>
        <taxon>Peloderinae</taxon>
        <taxon>Caenorhabditis</taxon>
    </lineage>
</organism>
<comment type="subcellular location">
    <subcellularLocation>
        <location evidence="1">Nucleus</location>
    </subcellularLocation>
</comment>
<name>E3MLX3_CAERE</name>
<evidence type="ECO:0000256" key="2">
    <source>
        <dbReference type="ARBA" id="ARBA00022448"/>
    </source>
</evidence>
<protein>
    <submittedName>
        <fullName evidence="6">CRE-NPP-1 protein</fullName>
    </submittedName>
</protein>
<dbReference type="GO" id="GO:0006607">
    <property type="term" value="P:NLS-bearing protein import into nucleus"/>
    <property type="evidence" value="ECO:0007669"/>
    <property type="project" value="TreeGrafter"/>
</dbReference>
<reference evidence="6" key="1">
    <citation type="submission" date="2007-07" db="EMBL/GenBank/DDBJ databases">
        <title>PCAP assembly of the Caenorhabditis remanei genome.</title>
        <authorList>
            <consortium name="The Caenorhabditis remanei Sequencing Consortium"/>
            <person name="Wilson R.K."/>
        </authorList>
    </citation>
    <scope>NUCLEOTIDE SEQUENCE [LARGE SCALE GENOMIC DNA]</scope>
    <source>
        <strain evidence="6">PB4641</strain>
    </source>
</reference>
<dbReference type="GO" id="GO:0017056">
    <property type="term" value="F:structural constituent of nuclear pore"/>
    <property type="evidence" value="ECO:0007669"/>
    <property type="project" value="TreeGrafter"/>
</dbReference>
<dbReference type="GO" id="GO:0045977">
    <property type="term" value="P:positive regulation of mitotic cell cycle, embryonic"/>
    <property type="evidence" value="ECO:0007669"/>
    <property type="project" value="EnsemblMetazoa"/>
</dbReference>
<feature type="domain" description="Nucleoporin Nup54 alpha-helical" evidence="5">
    <location>
        <begin position="460"/>
        <end position="609"/>
    </location>
</feature>
<keyword evidence="3" id="KW-0539">Nucleus</keyword>
<dbReference type="GO" id="GO:0006999">
    <property type="term" value="P:nuclear pore organization"/>
    <property type="evidence" value="ECO:0007669"/>
    <property type="project" value="EnsemblMetazoa"/>
</dbReference>
<dbReference type="OMA" id="WIAARFS"/>
<feature type="compositionally biased region" description="Low complexity" evidence="4">
    <location>
        <begin position="149"/>
        <end position="174"/>
    </location>
</feature>
<feature type="compositionally biased region" description="Gly residues" evidence="4">
    <location>
        <begin position="193"/>
        <end position="207"/>
    </location>
</feature>
<dbReference type="GO" id="GO:0042659">
    <property type="term" value="P:regulation of cell fate specification"/>
    <property type="evidence" value="ECO:0007669"/>
    <property type="project" value="EnsemblMetazoa"/>
</dbReference>
<feature type="compositionally biased region" description="Low complexity" evidence="4">
    <location>
        <begin position="47"/>
        <end position="109"/>
    </location>
</feature>
<dbReference type="OrthoDB" id="6162375at2759"/>
<feature type="compositionally biased region" description="Gly residues" evidence="4">
    <location>
        <begin position="110"/>
        <end position="120"/>
    </location>
</feature>
<dbReference type="PANTHER" id="PTHR13000:SF0">
    <property type="entry name" value="NUCLEOPORIN P54"/>
    <property type="match status" value="1"/>
</dbReference>
<dbReference type="GO" id="GO:0044613">
    <property type="term" value="C:nuclear pore central transport channel"/>
    <property type="evidence" value="ECO:0007669"/>
    <property type="project" value="TreeGrafter"/>
</dbReference>
<dbReference type="eggNOG" id="KOG3091">
    <property type="taxonomic scope" value="Eukaryota"/>
</dbReference>
<feature type="compositionally biased region" description="Polar residues" evidence="4">
    <location>
        <begin position="30"/>
        <end position="46"/>
    </location>
</feature>
<feature type="compositionally biased region" description="Polar residues" evidence="4">
    <location>
        <begin position="1"/>
        <end position="10"/>
    </location>
</feature>
<evidence type="ECO:0000256" key="1">
    <source>
        <dbReference type="ARBA" id="ARBA00004123"/>
    </source>
</evidence>
<dbReference type="GO" id="GO:0048477">
    <property type="term" value="P:oogenesis"/>
    <property type="evidence" value="ECO:0007669"/>
    <property type="project" value="EnsemblMetazoa"/>
</dbReference>
<dbReference type="EMBL" id="DS268456">
    <property type="protein sequence ID" value="EFP04818.1"/>
    <property type="molecule type" value="Genomic_DNA"/>
</dbReference>
<dbReference type="FunCoup" id="E3MLX3">
    <property type="interactions" value="1224"/>
</dbReference>
<gene>
    <name evidence="6" type="primary">Cre-npp-1</name>
    <name evidence="6" type="ORF">CRE_29870</name>
</gene>
<dbReference type="GO" id="GO:0009786">
    <property type="term" value="P:regulation of asymmetric cell division"/>
    <property type="evidence" value="ECO:0007669"/>
    <property type="project" value="EnsemblMetazoa"/>
</dbReference>
<dbReference type="InterPro" id="IPR024864">
    <property type="entry name" value="Nup54/Nup57/Nup44"/>
</dbReference>
<proteinExistence type="predicted"/>
<dbReference type="Pfam" id="PF13874">
    <property type="entry name" value="Nup54"/>
    <property type="match status" value="1"/>
</dbReference>
<dbReference type="GO" id="GO:0005516">
    <property type="term" value="F:calmodulin binding"/>
    <property type="evidence" value="ECO:0007669"/>
    <property type="project" value="EnsemblMetazoa"/>
</dbReference>
<feature type="region of interest" description="Disordered" evidence="4">
    <location>
        <begin position="25"/>
        <end position="209"/>
    </location>
</feature>
<dbReference type="Proteomes" id="UP000008281">
    <property type="component" value="Unassembled WGS sequence"/>
</dbReference>
<dbReference type="AlphaFoldDB" id="E3MLX3"/>